<dbReference type="Pfam" id="PF01594">
    <property type="entry name" value="AI-2E_transport"/>
    <property type="match status" value="1"/>
</dbReference>
<evidence type="ECO:0000256" key="2">
    <source>
        <dbReference type="ARBA" id="ARBA00009773"/>
    </source>
</evidence>
<evidence type="ECO:0000256" key="7">
    <source>
        <dbReference type="ARBA" id="ARBA00023136"/>
    </source>
</evidence>
<comment type="subcellular location">
    <subcellularLocation>
        <location evidence="1">Cell membrane</location>
        <topology evidence="1">Multi-pass membrane protein</topology>
    </subcellularLocation>
</comment>
<dbReference type="EMBL" id="FRAH01000025">
    <property type="protein sequence ID" value="SHK39235.1"/>
    <property type="molecule type" value="Genomic_DNA"/>
</dbReference>
<organism evidence="9 10">
    <name type="scientific">Anaerotignum lactatifermentans DSM 14214</name>
    <dbReference type="NCBI Taxonomy" id="1121323"/>
    <lineage>
        <taxon>Bacteria</taxon>
        <taxon>Bacillati</taxon>
        <taxon>Bacillota</taxon>
        <taxon>Clostridia</taxon>
        <taxon>Lachnospirales</taxon>
        <taxon>Anaerotignaceae</taxon>
        <taxon>Anaerotignum</taxon>
    </lineage>
</organism>
<dbReference type="GO" id="GO:0055085">
    <property type="term" value="P:transmembrane transport"/>
    <property type="evidence" value="ECO:0007669"/>
    <property type="project" value="TreeGrafter"/>
</dbReference>
<evidence type="ECO:0000256" key="5">
    <source>
        <dbReference type="ARBA" id="ARBA00022692"/>
    </source>
</evidence>
<dbReference type="Proteomes" id="UP000183975">
    <property type="component" value="Unassembled WGS sequence"/>
</dbReference>
<gene>
    <name evidence="9" type="ORF">SAMN02745138_01651</name>
</gene>
<evidence type="ECO:0000256" key="6">
    <source>
        <dbReference type="ARBA" id="ARBA00022989"/>
    </source>
</evidence>
<keyword evidence="10" id="KW-1185">Reference proteome</keyword>
<feature type="transmembrane region" description="Helical" evidence="8">
    <location>
        <begin position="12"/>
        <end position="35"/>
    </location>
</feature>
<keyword evidence="5 8" id="KW-0812">Transmembrane</keyword>
<feature type="transmembrane region" description="Helical" evidence="8">
    <location>
        <begin position="47"/>
        <end position="71"/>
    </location>
</feature>
<reference evidence="9 10" key="1">
    <citation type="submission" date="2016-11" db="EMBL/GenBank/DDBJ databases">
        <authorList>
            <person name="Jaros S."/>
            <person name="Januszkiewicz K."/>
            <person name="Wedrychowicz H."/>
        </authorList>
    </citation>
    <scope>NUCLEOTIDE SEQUENCE [LARGE SCALE GENOMIC DNA]</scope>
    <source>
        <strain evidence="9 10">DSM 14214</strain>
    </source>
</reference>
<dbReference type="InterPro" id="IPR002549">
    <property type="entry name" value="AI-2E-like"/>
</dbReference>
<comment type="similarity">
    <text evidence="2">Belongs to the autoinducer-2 exporter (AI-2E) (TC 2.A.86) family.</text>
</comment>
<evidence type="ECO:0000256" key="8">
    <source>
        <dbReference type="SAM" id="Phobius"/>
    </source>
</evidence>
<evidence type="ECO:0000313" key="10">
    <source>
        <dbReference type="Proteomes" id="UP000183975"/>
    </source>
</evidence>
<keyword evidence="7 8" id="KW-0472">Membrane</keyword>
<keyword evidence="3" id="KW-0813">Transport</keyword>
<protein>
    <submittedName>
        <fullName evidence="9">Predicted PurR-regulated permease PerM</fullName>
    </submittedName>
</protein>
<accession>A0A1M6S3C5</accession>
<sequence>MRLPWNRKYLEIGFHVILTAGVLVLLGAVVFHLSAAKNVILETARHVLAVFAPFFWSVGIAVVLEPLVAFWQRFYEKRLTAKQKARVKNRRVGTGITYLLVFGVIALLICGVVRSLGTADLESLAQQAGDFTRQAGDWLVLLQLKLAEYGLLQNAEGILTTAVTEVSAAIENGVLRAAGALPEAGGQILNAAIGFAAAFYFLAEKENVQFFLGQVGNVFLGQGRTRKISGFFTEVYEVVMGYLCGQLVDAAIMGALFAGTFWIIGIPYGVVIGIFSGFSNLIPYFGAAVAFLLAVLSGLFSSEPMRAVYAAIAILLLQQLDSAVIVPRVVGSRVELHPVLVLLSLAVFGGFFGFWGLLFAVPLGALLKNFFFRLYEQKAIKQREN</sequence>
<feature type="transmembrane region" description="Helical" evidence="8">
    <location>
        <begin position="307"/>
        <end position="327"/>
    </location>
</feature>
<feature type="transmembrane region" description="Helical" evidence="8">
    <location>
        <begin position="184"/>
        <end position="203"/>
    </location>
</feature>
<dbReference type="GO" id="GO:0005886">
    <property type="term" value="C:plasma membrane"/>
    <property type="evidence" value="ECO:0007669"/>
    <property type="project" value="UniProtKB-SubCell"/>
</dbReference>
<evidence type="ECO:0000313" key="9">
    <source>
        <dbReference type="EMBL" id="SHK39235.1"/>
    </source>
</evidence>
<feature type="transmembrane region" description="Helical" evidence="8">
    <location>
        <begin position="92"/>
        <end position="114"/>
    </location>
</feature>
<evidence type="ECO:0000256" key="4">
    <source>
        <dbReference type="ARBA" id="ARBA00022475"/>
    </source>
</evidence>
<feature type="transmembrane region" description="Helical" evidence="8">
    <location>
        <begin position="250"/>
        <end position="275"/>
    </location>
</feature>
<dbReference type="AlphaFoldDB" id="A0A1M6S3C5"/>
<evidence type="ECO:0000256" key="1">
    <source>
        <dbReference type="ARBA" id="ARBA00004651"/>
    </source>
</evidence>
<dbReference type="OrthoDB" id="9793390at2"/>
<evidence type="ECO:0000256" key="3">
    <source>
        <dbReference type="ARBA" id="ARBA00022448"/>
    </source>
</evidence>
<dbReference type="PANTHER" id="PTHR21716:SF53">
    <property type="entry name" value="PERMEASE PERM-RELATED"/>
    <property type="match status" value="1"/>
</dbReference>
<keyword evidence="4" id="KW-1003">Cell membrane</keyword>
<dbReference type="PANTHER" id="PTHR21716">
    <property type="entry name" value="TRANSMEMBRANE PROTEIN"/>
    <property type="match status" value="1"/>
</dbReference>
<feature type="transmembrane region" description="Helical" evidence="8">
    <location>
        <begin position="339"/>
        <end position="367"/>
    </location>
</feature>
<name>A0A1M6S3C5_9FIRM</name>
<proteinExistence type="inferred from homology"/>
<keyword evidence="6 8" id="KW-1133">Transmembrane helix</keyword>
<dbReference type="RefSeq" id="WP_072850811.1">
    <property type="nucleotide sequence ID" value="NZ_FRAH01000025.1"/>
</dbReference>
<feature type="transmembrane region" description="Helical" evidence="8">
    <location>
        <begin position="281"/>
        <end position="300"/>
    </location>
</feature>